<dbReference type="PANTHER" id="PTHR43739:SF5">
    <property type="entry name" value="EXO-ALPHA-SIALIDASE"/>
    <property type="match status" value="1"/>
</dbReference>
<evidence type="ECO:0000313" key="2">
    <source>
        <dbReference type="Proteomes" id="UP000287352"/>
    </source>
</evidence>
<dbReference type="EMBL" id="BIFR01000001">
    <property type="protein sequence ID" value="GCE13783.1"/>
    <property type="molecule type" value="Genomic_DNA"/>
</dbReference>
<comment type="caution">
    <text evidence="1">The sequence shown here is derived from an EMBL/GenBank/DDBJ whole genome shotgun (WGS) entry which is preliminary data.</text>
</comment>
<keyword evidence="2" id="KW-1185">Reference proteome</keyword>
<evidence type="ECO:0000313" key="1">
    <source>
        <dbReference type="EMBL" id="GCE13783.1"/>
    </source>
</evidence>
<dbReference type="OrthoDB" id="137977at2"/>
<dbReference type="Proteomes" id="UP000287352">
    <property type="component" value="Unassembled WGS sequence"/>
</dbReference>
<dbReference type="SUPFAM" id="SSF110296">
    <property type="entry name" value="Oligoxyloglucan reducing end-specific cellobiohydrolase"/>
    <property type="match status" value="3"/>
</dbReference>
<dbReference type="RefSeq" id="WP_126581282.1">
    <property type="nucleotide sequence ID" value="NZ_BIFR01000001.1"/>
</dbReference>
<dbReference type="PANTHER" id="PTHR43739">
    <property type="entry name" value="XYLOGLUCANASE (EUROFUNG)"/>
    <property type="match status" value="1"/>
</dbReference>
<evidence type="ECO:0008006" key="3">
    <source>
        <dbReference type="Google" id="ProtNLM"/>
    </source>
</evidence>
<sequence>METTQQRWQHIPALAIPSPVLAIATRGEELWAGGTGGIAHTTNISNTSNISNTVHTTTNRDWYSHLAGLPLTSVSTLEIIEGRIFAGGVEGIAFSLDGGTTWEAAKLTEGLASIMAIVASPRFAQDHTLLAATLETGILRSEDGGVTWKSVNFGLQSLEVNALLWLEGETVLAATSDGLHRSTNSGRAWRFVRNSEEFSFISLIANPDQTLLAASETEGLFLSDDYGATWESYGELSTEAEITGLWRTASATLLVATSNQGLLRSQDDGQTWEEVQMATVLSLTASQHALFIGTTNGVFISQDDGQTWSVLPHPPVHDLHNLLVADGTIYLSGLHMGMWKFAEGEWKALSDIPYPLTAVLPGPDTSFFISSLQGLQRTTDGGKTWQTVITGEPGNISQMAFRADGRIGCAGSGDGTYLYRTQDGGKSWQPLTAPFGILPLSSLLVTKDSFIAVCYDPRQLNAHVWRSRDNGKNWKHELDGQTNWPLVTTYDQPPLLTMADSLLLQEVPGLWKQVTLGQGGIRRIVGNGTILLALTTQSLLQSHDHGLTWEKASQEISINDILDLALTPQLLYLLLTDGRVLVKEL</sequence>
<organism evidence="1 2">
    <name type="scientific">Tengunoibacter tsumagoiensis</name>
    <dbReference type="NCBI Taxonomy" id="2014871"/>
    <lineage>
        <taxon>Bacteria</taxon>
        <taxon>Bacillati</taxon>
        <taxon>Chloroflexota</taxon>
        <taxon>Ktedonobacteria</taxon>
        <taxon>Ktedonobacterales</taxon>
        <taxon>Dictyobacteraceae</taxon>
        <taxon>Tengunoibacter</taxon>
    </lineage>
</organism>
<reference evidence="2" key="1">
    <citation type="submission" date="2018-12" db="EMBL/GenBank/DDBJ databases">
        <title>Tengunoibacter tsumagoiensis gen. nov., sp. nov., Dictyobacter kobayashii sp. nov., D. alpinus sp. nov., and D. joshuensis sp. nov. and description of Dictyobacteraceae fam. nov. within the order Ktedonobacterales isolated from Tengu-no-mugimeshi.</title>
        <authorList>
            <person name="Wang C.M."/>
            <person name="Zheng Y."/>
            <person name="Sakai Y."/>
            <person name="Toyoda A."/>
            <person name="Minakuchi Y."/>
            <person name="Abe K."/>
            <person name="Yokota A."/>
            <person name="Yabe S."/>
        </authorList>
    </citation>
    <scope>NUCLEOTIDE SEQUENCE [LARGE SCALE GENOMIC DNA]</scope>
    <source>
        <strain evidence="2">Uno3</strain>
    </source>
</reference>
<protein>
    <recommendedName>
        <fullName evidence="3">Photosynthesis system II assembly factor Ycf48/Hcf136-like domain-containing protein</fullName>
    </recommendedName>
</protein>
<dbReference type="InterPro" id="IPR052025">
    <property type="entry name" value="Xyloglucanase_GH74"/>
</dbReference>
<dbReference type="Gene3D" id="2.130.10.10">
    <property type="entry name" value="YVTN repeat-like/Quinoprotein amine dehydrogenase"/>
    <property type="match status" value="3"/>
</dbReference>
<name>A0A402A3R0_9CHLR</name>
<dbReference type="GO" id="GO:0010411">
    <property type="term" value="P:xyloglucan metabolic process"/>
    <property type="evidence" value="ECO:0007669"/>
    <property type="project" value="TreeGrafter"/>
</dbReference>
<dbReference type="InterPro" id="IPR015943">
    <property type="entry name" value="WD40/YVTN_repeat-like_dom_sf"/>
</dbReference>
<dbReference type="CDD" id="cd15482">
    <property type="entry name" value="Sialidase_non-viral"/>
    <property type="match status" value="1"/>
</dbReference>
<dbReference type="AlphaFoldDB" id="A0A402A3R0"/>
<gene>
    <name evidence="1" type="ORF">KTT_36420</name>
</gene>
<proteinExistence type="predicted"/>
<accession>A0A402A3R0</accession>